<dbReference type="CDD" id="cd01647">
    <property type="entry name" value="RT_LTR"/>
    <property type="match status" value="1"/>
</dbReference>
<dbReference type="InterPro" id="IPR053134">
    <property type="entry name" value="RNA-dir_DNA_polymerase"/>
</dbReference>
<dbReference type="InterPro" id="IPR043128">
    <property type="entry name" value="Rev_trsase/Diguanyl_cyclase"/>
</dbReference>
<sequence length="261" mass="30198">MKEYLLEIIFQYREAFAPDNDPLGTLKLYEVERPYPQLLRRTAYPANPRAHEALENHIDELMKLGFFRKVGYSKEVGVTTTVITTWNNDKSRTVGDLSSLSTYTIPDRYPFPRIHETLIQLSKARFIASMDFLKGFHKNFSTPDSRKLFRIISHCGIYEYLSIPFGIKNAPSNYQRMMNTIFPHELSEVCLIIYIDAIIICSEPSKLHLERFSLVLKTLIQVNMKISLKKCNFGFHELNALGKAFSGLSLGVDKKKWLQSY</sequence>
<dbReference type="OrthoDB" id="6776860at2759"/>
<evidence type="ECO:0000259" key="1">
    <source>
        <dbReference type="Pfam" id="PF00078"/>
    </source>
</evidence>
<dbReference type="Gene3D" id="3.30.70.270">
    <property type="match status" value="1"/>
</dbReference>
<dbReference type="Gene3D" id="3.10.10.10">
    <property type="entry name" value="HIV Type 1 Reverse Transcriptase, subunit A, domain 1"/>
    <property type="match status" value="1"/>
</dbReference>
<dbReference type="PANTHER" id="PTHR24559">
    <property type="entry name" value="TRANSPOSON TY3-I GAG-POL POLYPROTEIN"/>
    <property type="match status" value="1"/>
</dbReference>
<dbReference type="SUPFAM" id="SSF56672">
    <property type="entry name" value="DNA/RNA polymerases"/>
    <property type="match status" value="1"/>
</dbReference>
<keyword evidence="3" id="KW-1185">Reference proteome</keyword>
<feature type="domain" description="Reverse transcriptase" evidence="1">
    <location>
        <begin position="107"/>
        <end position="242"/>
    </location>
</feature>
<protein>
    <recommendedName>
        <fullName evidence="1">Reverse transcriptase domain-containing protein</fullName>
    </recommendedName>
</protein>
<evidence type="ECO:0000313" key="3">
    <source>
        <dbReference type="Proteomes" id="UP000765509"/>
    </source>
</evidence>
<proteinExistence type="predicted"/>
<reference evidence="2" key="1">
    <citation type="submission" date="2021-03" db="EMBL/GenBank/DDBJ databases">
        <title>Draft genome sequence of rust myrtle Austropuccinia psidii MF-1, a brazilian biotype.</title>
        <authorList>
            <person name="Quecine M.C."/>
            <person name="Pachon D.M.R."/>
            <person name="Bonatelli M.L."/>
            <person name="Correr F.H."/>
            <person name="Franceschini L.M."/>
            <person name="Leite T.F."/>
            <person name="Margarido G.R.A."/>
            <person name="Almeida C.A."/>
            <person name="Ferrarezi J.A."/>
            <person name="Labate C.A."/>
        </authorList>
    </citation>
    <scope>NUCLEOTIDE SEQUENCE</scope>
    <source>
        <strain evidence="2">MF-1</strain>
    </source>
</reference>
<dbReference type="AlphaFoldDB" id="A0A9Q3GJX3"/>
<name>A0A9Q3GJX3_9BASI</name>
<organism evidence="2 3">
    <name type="scientific">Austropuccinia psidii MF-1</name>
    <dbReference type="NCBI Taxonomy" id="1389203"/>
    <lineage>
        <taxon>Eukaryota</taxon>
        <taxon>Fungi</taxon>
        <taxon>Dikarya</taxon>
        <taxon>Basidiomycota</taxon>
        <taxon>Pucciniomycotina</taxon>
        <taxon>Pucciniomycetes</taxon>
        <taxon>Pucciniales</taxon>
        <taxon>Sphaerophragmiaceae</taxon>
        <taxon>Austropuccinia</taxon>
    </lineage>
</organism>
<dbReference type="PANTHER" id="PTHR24559:SF444">
    <property type="entry name" value="REVERSE TRANSCRIPTASE DOMAIN-CONTAINING PROTEIN"/>
    <property type="match status" value="1"/>
</dbReference>
<gene>
    <name evidence="2" type="ORF">O181_009494</name>
</gene>
<dbReference type="InterPro" id="IPR000477">
    <property type="entry name" value="RT_dom"/>
</dbReference>
<dbReference type="InterPro" id="IPR043502">
    <property type="entry name" value="DNA/RNA_pol_sf"/>
</dbReference>
<dbReference type="EMBL" id="AVOT02002270">
    <property type="protein sequence ID" value="MBW0469779.1"/>
    <property type="molecule type" value="Genomic_DNA"/>
</dbReference>
<dbReference type="Proteomes" id="UP000765509">
    <property type="component" value="Unassembled WGS sequence"/>
</dbReference>
<accession>A0A9Q3GJX3</accession>
<dbReference type="Pfam" id="PF00078">
    <property type="entry name" value="RVT_1"/>
    <property type="match status" value="1"/>
</dbReference>
<evidence type="ECO:0000313" key="2">
    <source>
        <dbReference type="EMBL" id="MBW0469779.1"/>
    </source>
</evidence>
<comment type="caution">
    <text evidence="2">The sequence shown here is derived from an EMBL/GenBank/DDBJ whole genome shotgun (WGS) entry which is preliminary data.</text>
</comment>